<accession>A0ABX4XN61</accession>
<dbReference type="PROSITE" id="PS51756">
    <property type="entry name" value="LXG"/>
    <property type="match status" value="1"/>
</dbReference>
<keyword evidence="5" id="KW-1185">Reference proteome</keyword>
<comment type="caution">
    <text evidence="4">The sequence shown here is derived from an EMBL/GenBank/DDBJ whole genome shotgun (WGS) entry which is preliminary data.</text>
</comment>
<reference evidence="4 5" key="1">
    <citation type="submission" date="2016-11" db="EMBL/GenBank/DDBJ databases">
        <title>Whole Genome Sequence of Listeria newyorkensis.</title>
        <authorList>
            <person name="Frink S."/>
            <person name="Morales C."/>
            <person name="Kiang D."/>
        </authorList>
    </citation>
    <scope>NUCLEOTIDE SEQUENCE [LARGE SCALE GENOMIC DNA]</scope>
    <source>
        <strain evidence="4 5">F1604011-044</strain>
    </source>
</reference>
<sequence>MARIDIAEIHNFVTVFIAESKRVQMELDHKKTAIGHFLSDSEIQGNIGDQAKAYYRDVYYPLLDGTKTCLIDAEECLKKYISDFHAQVDPSANAKLDLARMYELQADMRKYENKIENLKANVNSTANSMASIGKNIGLQLGMETALGNFRREEQILENYEQFEATHRNVLRDVLEKLHQVKQSLAQIESGVAFDASSHTFHSNKIKLGALEPKKAKKSFNFDKYDKTLQGSYWVLTKNGKTDADCAEATIAYNQSLANGSVKPVKNAQEDIDAKVMKAAIGGIYYYTDEPITKMQSFSILASVAVGAIAYKNKGLLYSKSNLSKVKSNLQIKEFGKTIVIQKSINSGLVRNYIRDVEQQTSRKIAKIQVDALKDALRTKEYTKLTPAETTKHRIKFDSAKNKIIADWETKLAQEWPKYTDNVFSEKTGKIIRRPGEKYDAHHLIENTFGGEHEWWNIHPAKFPNEHQAGIHGAGSPARELFKGDKK</sequence>
<feature type="domain" description="LXG" evidence="3">
    <location>
        <begin position="1"/>
        <end position="231"/>
    </location>
</feature>
<dbReference type="Proteomes" id="UP000236500">
    <property type="component" value="Unassembled WGS sequence"/>
</dbReference>
<organism evidence="4 5">
    <name type="scientific">Listeria newyorkensis</name>
    <dbReference type="NCBI Taxonomy" id="1497681"/>
    <lineage>
        <taxon>Bacteria</taxon>
        <taxon>Bacillati</taxon>
        <taxon>Bacillota</taxon>
        <taxon>Bacilli</taxon>
        <taxon>Bacillales</taxon>
        <taxon>Listeriaceae</taxon>
        <taxon>Listeria</taxon>
    </lineage>
</organism>
<evidence type="ECO:0000259" key="3">
    <source>
        <dbReference type="PROSITE" id="PS51756"/>
    </source>
</evidence>
<gene>
    <name evidence="4" type="ORF">BMT55_07190</name>
</gene>
<evidence type="ECO:0000256" key="2">
    <source>
        <dbReference type="SAM" id="Coils"/>
    </source>
</evidence>
<feature type="coiled-coil region" evidence="2">
    <location>
        <begin position="101"/>
        <end position="128"/>
    </location>
</feature>
<dbReference type="EMBL" id="MPDH01000006">
    <property type="protein sequence ID" value="PNP92737.1"/>
    <property type="molecule type" value="Genomic_DNA"/>
</dbReference>
<dbReference type="InterPro" id="IPR006829">
    <property type="entry name" value="LXG_dom"/>
</dbReference>
<name>A0ABX4XN61_9LIST</name>
<keyword evidence="2" id="KW-0175">Coiled coil</keyword>
<protein>
    <recommendedName>
        <fullName evidence="3">LXG domain-containing protein</fullName>
    </recommendedName>
</protein>
<evidence type="ECO:0000313" key="4">
    <source>
        <dbReference type="EMBL" id="PNP92737.1"/>
    </source>
</evidence>
<proteinExistence type="inferred from homology"/>
<evidence type="ECO:0000256" key="1">
    <source>
        <dbReference type="ARBA" id="ARBA00034117"/>
    </source>
</evidence>
<dbReference type="Pfam" id="PF04740">
    <property type="entry name" value="LXG"/>
    <property type="match status" value="1"/>
</dbReference>
<comment type="similarity">
    <text evidence="1">In the N-terminal section; belongs to the LXG family.</text>
</comment>
<dbReference type="RefSeq" id="WP_036094584.1">
    <property type="nucleotide sequence ID" value="NZ_CP113980.1"/>
</dbReference>
<evidence type="ECO:0000313" key="5">
    <source>
        <dbReference type="Proteomes" id="UP000236500"/>
    </source>
</evidence>